<dbReference type="PIRSF" id="PIRSF016521">
    <property type="entry name" value="Acyl-CoA_hydro"/>
    <property type="match status" value="1"/>
</dbReference>
<dbReference type="GO" id="GO:0047617">
    <property type="term" value="F:fatty acyl-CoA hydrolase activity"/>
    <property type="evidence" value="ECO:0007669"/>
    <property type="project" value="TreeGrafter"/>
</dbReference>
<evidence type="ECO:0000313" key="7">
    <source>
        <dbReference type="Proteomes" id="UP000736164"/>
    </source>
</evidence>
<dbReference type="PANTHER" id="PTHR10824">
    <property type="entry name" value="ACYL-COENZYME A THIOESTERASE-RELATED"/>
    <property type="match status" value="1"/>
</dbReference>
<dbReference type="GO" id="GO:0006631">
    <property type="term" value="P:fatty acid metabolic process"/>
    <property type="evidence" value="ECO:0007669"/>
    <property type="project" value="UniProtKB-KW"/>
</dbReference>
<comment type="caution">
    <text evidence="6">The sequence shown here is derived from an EMBL/GenBank/DDBJ whole genome shotgun (WGS) entry which is preliminary data.</text>
</comment>
<feature type="active site" description="Charge relay system" evidence="3">
    <location>
        <position position="404"/>
    </location>
</feature>
<dbReference type="Gene3D" id="2.60.40.2240">
    <property type="entry name" value="Acyl-CoA thioester hydrolase/BAAT N-terminal domain"/>
    <property type="match status" value="1"/>
</dbReference>
<dbReference type="FunFam" id="3.40.50.1820:FF:000024">
    <property type="entry name" value="acyl-coenzyme A thioesterase 4"/>
    <property type="match status" value="1"/>
</dbReference>
<keyword evidence="2" id="KW-0443">Lipid metabolism</keyword>
<organism evidence="6 7">
    <name type="scientific">Atractosteus spatula</name>
    <name type="common">Alligator gar</name>
    <name type="synonym">Lepisosteus spatula</name>
    <dbReference type="NCBI Taxonomy" id="7917"/>
    <lineage>
        <taxon>Eukaryota</taxon>
        <taxon>Metazoa</taxon>
        <taxon>Chordata</taxon>
        <taxon>Craniata</taxon>
        <taxon>Vertebrata</taxon>
        <taxon>Euteleostomi</taxon>
        <taxon>Actinopterygii</taxon>
        <taxon>Neopterygii</taxon>
        <taxon>Holostei</taxon>
        <taxon>Semionotiformes</taxon>
        <taxon>Lepisosteidae</taxon>
        <taxon>Atractosteus</taxon>
    </lineage>
</organism>
<evidence type="ECO:0000259" key="5">
    <source>
        <dbReference type="Pfam" id="PF08840"/>
    </source>
</evidence>
<dbReference type="InterPro" id="IPR029058">
    <property type="entry name" value="AB_hydrolase_fold"/>
</dbReference>
<evidence type="ECO:0000256" key="1">
    <source>
        <dbReference type="ARBA" id="ARBA00006538"/>
    </source>
</evidence>
<dbReference type="Pfam" id="PF04775">
    <property type="entry name" value="Bile_Hydr_Trans"/>
    <property type="match status" value="1"/>
</dbReference>
<feature type="non-terminal residue" evidence="6">
    <location>
        <position position="1"/>
    </location>
</feature>
<dbReference type="PANTHER" id="PTHR10824:SF38">
    <property type="entry name" value="ACOT1 THIOESTERASE"/>
    <property type="match status" value="1"/>
</dbReference>
<keyword evidence="2" id="KW-0276">Fatty acid metabolism</keyword>
<comment type="similarity">
    <text evidence="1">Belongs to the C/M/P thioester hydrolase family.</text>
</comment>
<feature type="active site" description="Charge relay system" evidence="3">
    <location>
        <position position="370"/>
    </location>
</feature>
<dbReference type="EMBL" id="JAAWVO010072261">
    <property type="protein sequence ID" value="MBN3324741.1"/>
    <property type="molecule type" value="Genomic_DNA"/>
</dbReference>
<dbReference type="Pfam" id="PF08840">
    <property type="entry name" value="BAAT_C"/>
    <property type="match status" value="1"/>
</dbReference>
<gene>
    <name evidence="6" type="primary">Acot2_1</name>
    <name evidence="6" type="ORF">GTO95_0008846</name>
</gene>
<reference evidence="6" key="1">
    <citation type="journal article" date="2021" name="Cell">
        <title>Tracing the genetic footprints of vertebrate landing in non-teleost ray-finned fishes.</title>
        <authorList>
            <person name="Bi X."/>
            <person name="Wang K."/>
            <person name="Yang L."/>
            <person name="Pan H."/>
            <person name="Jiang H."/>
            <person name="Wei Q."/>
            <person name="Fang M."/>
            <person name="Yu H."/>
            <person name="Zhu C."/>
            <person name="Cai Y."/>
            <person name="He Y."/>
            <person name="Gan X."/>
            <person name="Zeng H."/>
            <person name="Yu D."/>
            <person name="Zhu Y."/>
            <person name="Jiang H."/>
            <person name="Qiu Q."/>
            <person name="Yang H."/>
            <person name="Zhang Y.E."/>
            <person name="Wang W."/>
            <person name="Zhu M."/>
            <person name="He S."/>
            <person name="Zhang G."/>
        </authorList>
    </citation>
    <scope>NUCLEOTIDE SEQUENCE</scope>
    <source>
        <strain evidence="6">Allg_001</strain>
    </source>
</reference>
<accession>A0A8J7P5J8</accession>
<name>A0A8J7P5J8_ATRSP</name>
<evidence type="ECO:0000259" key="4">
    <source>
        <dbReference type="Pfam" id="PF04775"/>
    </source>
</evidence>
<feature type="non-terminal residue" evidence="6">
    <location>
        <position position="464"/>
    </location>
</feature>
<dbReference type="InterPro" id="IPR042490">
    <property type="entry name" value="Thio_Ohase/BAAT_N"/>
</dbReference>
<dbReference type="InterPro" id="IPR016662">
    <property type="entry name" value="Acyl-CoA_thioEstase_long-chain"/>
</dbReference>
<evidence type="ECO:0000256" key="2">
    <source>
        <dbReference type="ARBA" id="ARBA00022832"/>
    </source>
</evidence>
<dbReference type="SUPFAM" id="SSF53474">
    <property type="entry name" value="alpha/beta-Hydrolases"/>
    <property type="match status" value="1"/>
</dbReference>
<feature type="domain" description="BAAT/Acyl-CoA thioester hydrolase C-terminal" evidence="5">
    <location>
        <begin position="248"/>
        <end position="455"/>
    </location>
</feature>
<sequence length="464" mass="50790">MLLLFSHLRTGVSAGKSVVFCFHWTWKRFLHVGTRVTMSPVRVKVEPDSKCLFDRPVTVKVEGLSPHQPVALRATLTGDKGDVFASAARYQADERGLIDLSKSASLGGDYTGVQPMGFLWALKPLKPLKPLRRLMKRDMATPFTVHIAVHGQAAGSVESTAPPLASCLHERSFLGEGVKRIPVREGRIRGTVFLPPGDGPFPGVIDLGGTAGGLLEHRGCLLANHGFATMVLAYFGFEDLPQYMVEFHLEYFEEALRYLQALPQVRANSIGVLGNSKGADLALSMASFLSGISAVVSVSGCNANFMSQLHYKGTTLPALMFSSEKIKVDQASGIWNLFEGYEDPCDPGCQALVPIERATARFLFIVGENDQLWNASLYASEAAKRLISHGKERPEILSFPGTGHLIEPPYFPHCHSSFHKVVNAPVLWGGQAESHAFAQEEAWRRIRQFFLDNLGAAGCRQSKL</sequence>
<feature type="domain" description="Acyl-CoA thioester hydrolase/bile acid-CoA amino acid N-acetyltransferase" evidence="4">
    <location>
        <begin position="54"/>
        <end position="185"/>
    </location>
</feature>
<dbReference type="Proteomes" id="UP000736164">
    <property type="component" value="Unassembled WGS sequence"/>
</dbReference>
<dbReference type="InterPro" id="IPR006862">
    <property type="entry name" value="Thio_Ohase/aa_AcTrfase"/>
</dbReference>
<protein>
    <submittedName>
        <fullName evidence="6">ACOT2 thioesterase</fullName>
    </submittedName>
</protein>
<evidence type="ECO:0000256" key="3">
    <source>
        <dbReference type="PIRSR" id="PIRSR016521-1"/>
    </source>
</evidence>
<feature type="active site" description="Charge relay system" evidence="3">
    <location>
        <position position="276"/>
    </location>
</feature>
<proteinExistence type="inferred from homology"/>
<dbReference type="InterPro" id="IPR014940">
    <property type="entry name" value="BAAT_C"/>
</dbReference>
<dbReference type="FunFam" id="2.60.40.2240:FF:000001">
    <property type="entry name" value="acyl-coenzyme A thioesterase 4"/>
    <property type="match status" value="1"/>
</dbReference>
<keyword evidence="7" id="KW-1185">Reference proteome</keyword>
<evidence type="ECO:0000313" key="6">
    <source>
        <dbReference type="EMBL" id="MBN3324741.1"/>
    </source>
</evidence>
<dbReference type="AlphaFoldDB" id="A0A8J7P5J8"/>
<dbReference type="Gene3D" id="3.40.50.1820">
    <property type="entry name" value="alpha/beta hydrolase"/>
    <property type="match status" value="1"/>
</dbReference>
<dbReference type="GO" id="GO:0006637">
    <property type="term" value="P:acyl-CoA metabolic process"/>
    <property type="evidence" value="ECO:0007669"/>
    <property type="project" value="InterPro"/>
</dbReference>